<feature type="region of interest" description="Disordered" evidence="1">
    <location>
        <begin position="592"/>
        <end position="672"/>
    </location>
</feature>
<dbReference type="AlphaFoldDB" id="D8UC25"/>
<sequence>MYDQSYFIEAMAAAGLRVLPSEDAPPPLSYVHAPLAEYGWNVAAPLADHFREVSHLAVDCPLFKLSSADLVSEDWELMWRWQSINDGIVRDNCYSYTDDIGARMALFNLQNSTTLYVGSYWDDVDKDRREKAFAQLSAAGYRMVTSADVFPTTNITTVNHLGQQQQQGVPPVRMGREFKAMVEYFLGMRSNRFIGNSVSTFAALALLERRRRGAWAAYYNGGNIPLATLLPGLYELPWVFTYNSWSPDYEYMLRGAVRSALSTGSLKPYCIFLGNTSSPIANWLVGRGVTLVRHTPTWREQLLAKARSKAKDNVHHSHLFKTPDMLVSTFQRVDLPVVPVLDQYTYVLYTDADVYFRKPIRLDDFGLPLPRSVSMSYEFVDMFPYNAGVIVANLPTMRQNYNAFIAMMLANDNGLYYTNYGPADQGIMNKFYEQDLRARMLSQAFNTKPYNAYDPASFIVHFHGPKPHQLLAFLTTSKCDFFNVCENSFLYGLCSYVNEWLEWVYDDLEALRLQDACVWLGKQEVAQVFKKKWGLPGELAAVNLTVQGDAGAVPLVNRTEFVQQHHLHLRHSTHLTRGRRRTSTSLTAAVGRISGGAGSNHLPEQSTEQQQQQQQGQMGGQEKRDEGLRDFDKVHAVTVDEEELAAAWDAPAESVVAVGGGDGDAGGGGGGK</sequence>
<evidence type="ECO:0000313" key="3">
    <source>
        <dbReference type="Proteomes" id="UP000001058"/>
    </source>
</evidence>
<dbReference type="Proteomes" id="UP000001058">
    <property type="component" value="Unassembled WGS sequence"/>
</dbReference>
<dbReference type="OrthoDB" id="533531at2759"/>
<proteinExistence type="predicted"/>
<organism evidence="3">
    <name type="scientific">Volvox carteri f. nagariensis</name>
    <dbReference type="NCBI Taxonomy" id="3068"/>
    <lineage>
        <taxon>Eukaryota</taxon>
        <taxon>Viridiplantae</taxon>
        <taxon>Chlorophyta</taxon>
        <taxon>core chlorophytes</taxon>
        <taxon>Chlorophyceae</taxon>
        <taxon>CS clade</taxon>
        <taxon>Chlamydomonadales</taxon>
        <taxon>Volvocaceae</taxon>
        <taxon>Volvox</taxon>
    </lineage>
</organism>
<dbReference type="KEGG" id="vcn:VOLCADRAFT_97172"/>
<name>D8UC25_VOLCA</name>
<dbReference type="STRING" id="3068.D8UC25"/>
<dbReference type="InterPro" id="IPR029044">
    <property type="entry name" value="Nucleotide-diphossugar_trans"/>
</dbReference>
<dbReference type="RefSeq" id="XP_002956233.1">
    <property type="nucleotide sequence ID" value="XM_002956187.1"/>
</dbReference>
<dbReference type="Gene3D" id="3.90.550.10">
    <property type="entry name" value="Spore Coat Polysaccharide Biosynthesis Protein SpsA, Chain A"/>
    <property type="match status" value="1"/>
</dbReference>
<gene>
    <name evidence="2" type="ORF">VOLCADRAFT_97172</name>
</gene>
<dbReference type="CDD" id="cd11296">
    <property type="entry name" value="O-FucT_like"/>
    <property type="match status" value="1"/>
</dbReference>
<protein>
    <submittedName>
        <fullName evidence="2">Uncharacterized protein</fullName>
    </submittedName>
</protein>
<dbReference type="eggNOG" id="ENOG502S1WV">
    <property type="taxonomic scope" value="Eukaryota"/>
</dbReference>
<evidence type="ECO:0000256" key="1">
    <source>
        <dbReference type="SAM" id="MobiDB-lite"/>
    </source>
</evidence>
<keyword evidence="3" id="KW-1185">Reference proteome</keyword>
<feature type="compositionally biased region" description="Basic and acidic residues" evidence="1">
    <location>
        <begin position="621"/>
        <end position="635"/>
    </location>
</feature>
<accession>D8UC25</accession>
<reference evidence="2 3" key="1">
    <citation type="journal article" date="2010" name="Science">
        <title>Genomic analysis of organismal complexity in the multicellular green alga Volvox carteri.</title>
        <authorList>
            <person name="Prochnik S.E."/>
            <person name="Umen J."/>
            <person name="Nedelcu A.M."/>
            <person name="Hallmann A."/>
            <person name="Miller S.M."/>
            <person name="Nishii I."/>
            <person name="Ferris P."/>
            <person name="Kuo A."/>
            <person name="Mitros T."/>
            <person name="Fritz-Laylin L.K."/>
            <person name="Hellsten U."/>
            <person name="Chapman J."/>
            <person name="Simakov O."/>
            <person name="Rensing S.A."/>
            <person name="Terry A."/>
            <person name="Pangilinan J."/>
            <person name="Kapitonov V."/>
            <person name="Jurka J."/>
            <person name="Salamov A."/>
            <person name="Shapiro H."/>
            <person name="Schmutz J."/>
            <person name="Grimwood J."/>
            <person name="Lindquist E."/>
            <person name="Lucas S."/>
            <person name="Grigoriev I.V."/>
            <person name="Schmitt R."/>
            <person name="Kirk D."/>
            <person name="Rokhsar D.S."/>
        </authorList>
    </citation>
    <scope>NUCLEOTIDE SEQUENCE [LARGE SCALE GENOMIC DNA]</scope>
    <source>
        <strain evidence="3">f. Nagariensis / Eve</strain>
    </source>
</reference>
<dbReference type="GeneID" id="9618983"/>
<dbReference type="Gene3D" id="3.40.50.11350">
    <property type="match status" value="1"/>
</dbReference>
<dbReference type="SUPFAM" id="SSF53448">
    <property type="entry name" value="Nucleotide-diphospho-sugar transferases"/>
    <property type="match status" value="1"/>
</dbReference>
<evidence type="ECO:0000313" key="2">
    <source>
        <dbReference type="EMBL" id="EFJ42772.1"/>
    </source>
</evidence>
<dbReference type="InParanoid" id="D8UC25"/>
<dbReference type="EMBL" id="GL378379">
    <property type="protein sequence ID" value="EFJ42772.1"/>
    <property type="molecule type" value="Genomic_DNA"/>
</dbReference>
<feature type="compositionally biased region" description="Gly residues" evidence="1">
    <location>
        <begin position="658"/>
        <end position="672"/>
    </location>
</feature>